<dbReference type="FunFam" id="1.10.390.10:FF:000011">
    <property type="entry name" value="Transcription initiation factor TFIID subunit"/>
    <property type="match status" value="1"/>
</dbReference>
<dbReference type="GO" id="GO:0008270">
    <property type="term" value="F:zinc ion binding"/>
    <property type="evidence" value="ECO:0007669"/>
    <property type="project" value="InterPro"/>
</dbReference>
<evidence type="ECO:0000256" key="10">
    <source>
        <dbReference type="PROSITE-ProRule" id="PRU00035"/>
    </source>
</evidence>
<dbReference type="SUPFAM" id="SSF47370">
    <property type="entry name" value="Bromodomain"/>
    <property type="match status" value="4"/>
</dbReference>
<dbReference type="InterPro" id="IPR018359">
    <property type="entry name" value="Bromodomain_CS"/>
</dbReference>
<evidence type="ECO:0000256" key="3">
    <source>
        <dbReference type="ARBA" id="ARBA00017363"/>
    </source>
</evidence>
<dbReference type="InterPro" id="IPR037813">
    <property type="entry name" value="TAF2"/>
</dbReference>
<dbReference type="InterPro" id="IPR057991">
    <property type="entry name" value="TPR_TAF2_C"/>
</dbReference>
<dbReference type="SMART" id="SM00297">
    <property type="entry name" value="BROMO"/>
    <property type="match status" value="4"/>
</dbReference>
<evidence type="ECO:0000313" key="13">
    <source>
        <dbReference type="EMBL" id="KAI8580145.1"/>
    </source>
</evidence>
<dbReference type="InterPro" id="IPR057345">
    <property type="entry name" value="Ig-like_TAF2"/>
</dbReference>
<reference evidence="13" key="1">
    <citation type="submission" date="2021-06" db="EMBL/GenBank/DDBJ databases">
        <authorList>
            <consortium name="DOE Joint Genome Institute"/>
            <person name="Mondo S.J."/>
            <person name="Amses K.R."/>
            <person name="Simmons D.R."/>
            <person name="Longcore J.E."/>
            <person name="Seto K."/>
            <person name="Alves G.H."/>
            <person name="Bonds A.E."/>
            <person name="Quandt C.A."/>
            <person name="Davis W.J."/>
            <person name="Chang Y."/>
            <person name="Letcher P.M."/>
            <person name="Powell M.J."/>
            <person name="Kuo A."/>
            <person name="Labutti K."/>
            <person name="Pangilinan J."/>
            <person name="Andreopoulos W."/>
            <person name="Tritt A."/>
            <person name="Riley R."/>
            <person name="Hundley H."/>
            <person name="Johnson J."/>
            <person name="Lipzen A."/>
            <person name="Barry K."/>
            <person name="Berbee M.L."/>
            <person name="Buchler N.E."/>
            <person name="Grigoriev I.V."/>
            <person name="Spatafora J.W."/>
            <person name="Stajich J.E."/>
            <person name="James T.Y."/>
        </authorList>
    </citation>
    <scope>NUCLEOTIDE SEQUENCE</scope>
    <source>
        <strain evidence="13">AG</strain>
    </source>
</reference>
<dbReference type="InterPro" id="IPR027268">
    <property type="entry name" value="Peptidase_M4/M1_CTD_sf"/>
</dbReference>
<reference evidence="13" key="2">
    <citation type="journal article" date="2022" name="Proc. Natl. Acad. Sci. U.S.A.">
        <title>Diploid-dominant life cycles characterize the early evolution of Fungi.</title>
        <authorList>
            <person name="Amses K.R."/>
            <person name="Simmons D.R."/>
            <person name="Longcore J.E."/>
            <person name="Mondo S.J."/>
            <person name="Seto K."/>
            <person name="Jeronimo G.H."/>
            <person name="Bonds A.E."/>
            <person name="Quandt C.A."/>
            <person name="Davis W.J."/>
            <person name="Chang Y."/>
            <person name="Federici B.A."/>
            <person name="Kuo A."/>
            <person name="LaButti K."/>
            <person name="Pangilinan J."/>
            <person name="Andreopoulos W."/>
            <person name="Tritt A."/>
            <person name="Riley R."/>
            <person name="Hundley H."/>
            <person name="Johnson J."/>
            <person name="Lipzen A."/>
            <person name="Barry K."/>
            <person name="Lang B.F."/>
            <person name="Cuomo C.A."/>
            <person name="Buchler N.E."/>
            <person name="Grigoriev I.V."/>
            <person name="Spatafora J.W."/>
            <person name="Stajich J.E."/>
            <person name="James T.Y."/>
        </authorList>
    </citation>
    <scope>NUCLEOTIDE SEQUENCE</scope>
    <source>
        <strain evidence="13">AG</strain>
    </source>
</reference>
<feature type="compositionally biased region" description="Low complexity" evidence="11">
    <location>
        <begin position="1190"/>
        <end position="1210"/>
    </location>
</feature>
<dbReference type="GO" id="GO:0008237">
    <property type="term" value="F:metallopeptidase activity"/>
    <property type="evidence" value="ECO:0007669"/>
    <property type="project" value="InterPro"/>
</dbReference>
<gene>
    <name evidence="13" type="ORF">K450DRAFT_238375</name>
</gene>
<dbReference type="GO" id="GO:0006367">
    <property type="term" value="P:transcription initiation at RNA polymerase II promoter"/>
    <property type="evidence" value="ECO:0007669"/>
    <property type="project" value="TreeGrafter"/>
</dbReference>
<comment type="similarity">
    <text evidence="2">Belongs to the TAF2 family.</text>
</comment>
<dbReference type="PROSITE" id="PS00633">
    <property type="entry name" value="BROMODOMAIN_1"/>
    <property type="match status" value="2"/>
</dbReference>
<accession>A0AAD5EBZ5</accession>
<dbReference type="SUPFAM" id="SSF55486">
    <property type="entry name" value="Metalloproteases ('zincins'), catalytic domain"/>
    <property type="match status" value="1"/>
</dbReference>
<evidence type="ECO:0000256" key="11">
    <source>
        <dbReference type="SAM" id="MobiDB-lite"/>
    </source>
</evidence>
<comment type="caution">
    <text evidence="13">The sequence shown here is derived from an EMBL/GenBank/DDBJ whole genome shotgun (WGS) entry which is preliminary data.</text>
</comment>
<dbReference type="Pfam" id="PF00439">
    <property type="entry name" value="Bromodomain"/>
    <property type="match status" value="4"/>
</dbReference>
<dbReference type="CDD" id="cd04369">
    <property type="entry name" value="Bromodomain"/>
    <property type="match status" value="2"/>
</dbReference>
<evidence type="ECO:0000313" key="14">
    <source>
        <dbReference type="Proteomes" id="UP001206595"/>
    </source>
</evidence>
<keyword evidence="7" id="KW-0539">Nucleus</keyword>
<dbReference type="InterPro" id="IPR042097">
    <property type="entry name" value="Aminopeptidase_N-like_N_sf"/>
</dbReference>
<dbReference type="InterPro" id="IPR036427">
    <property type="entry name" value="Bromodomain-like_sf"/>
</dbReference>
<feature type="compositionally biased region" description="Low complexity" evidence="11">
    <location>
        <begin position="1606"/>
        <end position="1617"/>
    </location>
</feature>
<keyword evidence="4" id="KW-0805">Transcription regulation</keyword>
<dbReference type="PROSITE" id="PS50014">
    <property type="entry name" value="BROMODOMAIN_2"/>
    <property type="match status" value="4"/>
</dbReference>
<protein>
    <recommendedName>
        <fullName evidence="3">Transcription initiation factor TFIID subunit 2</fullName>
    </recommendedName>
    <alternativeName>
        <fullName evidence="9">TBP-associated factor 2</fullName>
    </alternativeName>
</protein>
<evidence type="ECO:0000256" key="4">
    <source>
        <dbReference type="ARBA" id="ARBA00023015"/>
    </source>
</evidence>
<feature type="domain" description="Bromo" evidence="12">
    <location>
        <begin position="1776"/>
        <end position="1846"/>
    </location>
</feature>
<evidence type="ECO:0000256" key="2">
    <source>
        <dbReference type="ARBA" id="ARBA00010937"/>
    </source>
</evidence>
<keyword evidence="6" id="KW-0804">Transcription</keyword>
<dbReference type="Pfam" id="PF25577">
    <property type="entry name" value="TPR_TAF2_C"/>
    <property type="match status" value="1"/>
</dbReference>
<dbReference type="Gene3D" id="2.60.40.1730">
    <property type="entry name" value="tricorn interacting facor f3 domain"/>
    <property type="match status" value="1"/>
</dbReference>
<dbReference type="GO" id="GO:0006325">
    <property type="term" value="P:chromatin organization"/>
    <property type="evidence" value="ECO:0007669"/>
    <property type="project" value="UniProtKB-ARBA"/>
</dbReference>
<dbReference type="CDD" id="cd09839">
    <property type="entry name" value="M1_like_TAF2"/>
    <property type="match status" value="1"/>
</dbReference>
<comment type="subcellular location">
    <subcellularLocation>
        <location evidence="1">Nucleus</location>
    </subcellularLocation>
</comment>
<dbReference type="Gene3D" id="1.20.920.10">
    <property type="entry name" value="Bromodomain-like"/>
    <property type="match status" value="4"/>
</dbReference>
<evidence type="ECO:0000259" key="12">
    <source>
        <dbReference type="PROSITE" id="PS50014"/>
    </source>
</evidence>
<feature type="compositionally biased region" description="Basic and acidic residues" evidence="11">
    <location>
        <begin position="1212"/>
        <end position="1227"/>
    </location>
</feature>
<dbReference type="GO" id="GO:0000976">
    <property type="term" value="F:transcription cis-regulatory region binding"/>
    <property type="evidence" value="ECO:0007669"/>
    <property type="project" value="TreeGrafter"/>
</dbReference>
<evidence type="ECO:0000256" key="6">
    <source>
        <dbReference type="ARBA" id="ARBA00023163"/>
    </source>
</evidence>
<dbReference type="InterPro" id="IPR001487">
    <property type="entry name" value="Bromodomain"/>
</dbReference>
<dbReference type="RefSeq" id="XP_051445149.1">
    <property type="nucleotide sequence ID" value="XM_051588585.1"/>
</dbReference>
<name>A0AAD5EBZ5_UMBRA</name>
<sequence length="1887" mass="211923">MQRDILRKAFTLSHERFVIEVDPSKRLLQGYAELSILPLQPNLDHVLINFKQGSITHVSVNGDPAQYVYKDPLTDVTMGPNTTIANHQSYKGKYLTALKDADEGELKVTIPSDAVVQAKGDDAYLETAAILPTAITRAEPSTPQTPGGPSAMTNYAPITIRIDYFVESPSAGVIFVEPDADVAPYRDRHVYTTNQPMSGGTRMWVPCVDKISERCMWDMIFIVPQKMTFSEDDVYDESTNDVFQEGENTVVCSGEIMEQTTHPTDPSKKIVHYSLTVPTAAPFIGFAIGPFEMIKLSTEDLQLEIVADGELGLYQKQSAMTGINMMPDIYAFCLPGLVDELTHSTSFLAHAMHFYSQEYGTYPFVNYKLVVVEEAWDPVMSCASMSICSVSLLHPPEVIDQTYDTRRELSIALAAQWFGVHIVQKVWSDIWLIASLAHHMASIFLRKHLGNNEYRLRLKKDMLRCVSMDVNRPPIFNSMLPAPLDQDDLDFITLKGPLVLYILDRRMTKAGSTRGLSRVIPKILVEAMSGELTLNALSTHWFLRQCRKVSGYDTKTFAEQWIYGSGCPKFTFKYHFNRKKMVVEIDMTQENSSATSAPPADAITDVNNTLAFQDTVTTIFTGNFIARIHEADGTPYEHILDIQTSAKRFEVQFNTKYKRIRRNTKRFQAKQAAAAAAAAEEEQLEGEEGEQVSSIVPSLGLGMPLFEEDQYRQEWRLVEWGQEEDDTSGAASATFDWIRLDAEFEWICTIKFEQPDYMWAAQLTKDWDVVAQYEALEALKTMPSPMTSTSLLRAIMDQRCFYRIRMQAATALARCARPDVGWVGLLQLTKIFQKKYCFTPPNEDAFIDAALPMVQCIPRPNNFTNLVDYFLQKAVVAAFALIRDENGLCPLPVCKLLLDLLKYNDNTGNEMEDSYYVCAMINALADALMPISSVDPDLIDPKRKMFVDTAIAEIERYRTRDIVIPSYRNIVTVNCLQVYTGLMLSGLMKTDLMLFMNYSRYGNFDGIRTVAFDSILLLCGLSDNTILKYMLDIAQYDPSSTIRHYVAKALLVALGLMIRGNNRDNSAVEEFAEEEGRVIVEDAWRKRPNGLLEFHKAINDIRATFSTNYELQHYLWDTLNNKAATRLDHRVLKYLLQFCEYAYKPVDVGLKVTIRVPTLPPVHVAEEAENTPSSRATASPVSESPRISIPVPASTPPVSGTPTTPTISKPSKTKEIKEHREPKEPKAPKPPKPVSAQTDGMQFDDLRKAKRILKKLFKHKASFWFRQPVDPIRDGALDYFKYVKIPMDLGTVQTKLDNSRYRTIKEFENDIRLVFSNCYVFNPRGTEVYNEGQALEALYEKEWARINGQGDGEDFNMTIVESPVQTPTEVALPPPPTKPAPAPKPVVVNKPVAINKPAVVSKPAVATKPVVVNKPAPVSKPPPTVSETTHTTSAPTATTPSTPPVIKTKPPTPKMTNGAAVKTDKTPMELCQSVLQKVLQNKLSAEFRQPVDPELQGIPHYRQIITNPMDFGTVKTKLKKGKYANPREFDNDMRLVFRNCYTFNPPDNPVFQQCKLLEKDYNKLWQLHFGNKTVPEASASPVEASVSPVPKASIPVPAARPHAASVPPKAAAAPSPVIKQQPRPASVGPANASVSVTSHSTAPLDMTMNPLNYSKCERILQKLTDSPAALPFLQPVDPVALGIPMYFDIIKVPMDLGTIRNKLSDQKYQTVNQFAQDVRQIFWNCFRFNMAGSWVEQQGRELEGVFNDLFAVDYARPGTLTAAEHKSARGVLFKLMTHEAATIFLEPVDPNILPNYYTVIKHPMDFRTISEKLTFPKYRNLEELTLDIEQIFTNCFTYNAPGVWGHNQGKKLQKYFHSLVGKDAAWGIKRKREGGSTPNVGEKKRKV</sequence>
<dbReference type="PANTHER" id="PTHR15137">
    <property type="entry name" value="TRANSCRIPTION INITIATION FACTOR TFIID"/>
    <property type="match status" value="1"/>
</dbReference>
<dbReference type="PRINTS" id="PR00503">
    <property type="entry name" value="BROMODOMAIN"/>
</dbReference>
<dbReference type="Proteomes" id="UP001206595">
    <property type="component" value="Unassembled WGS sequence"/>
</dbReference>
<evidence type="ECO:0000256" key="8">
    <source>
        <dbReference type="ARBA" id="ARBA00025346"/>
    </source>
</evidence>
<evidence type="ECO:0000256" key="1">
    <source>
        <dbReference type="ARBA" id="ARBA00004123"/>
    </source>
</evidence>
<dbReference type="Pfam" id="PF01433">
    <property type="entry name" value="Peptidase_M1"/>
    <property type="match status" value="1"/>
</dbReference>
<feature type="region of interest" description="Disordered" evidence="11">
    <location>
        <begin position="1416"/>
        <end position="1460"/>
    </location>
</feature>
<organism evidence="13 14">
    <name type="scientific">Umbelopsis ramanniana AG</name>
    <dbReference type="NCBI Taxonomy" id="1314678"/>
    <lineage>
        <taxon>Eukaryota</taxon>
        <taxon>Fungi</taxon>
        <taxon>Fungi incertae sedis</taxon>
        <taxon>Mucoromycota</taxon>
        <taxon>Mucoromycotina</taxon>
        <taxon>Umbelopsidomycetes</taxon>
        <taxon>Umbelopsidales</taxon>
        <taxon>Umbelopsidaceae</taxon>
        <taxon>Umbelopsis</taxon>
    </lineage>
</organism>
<feature type="region of interest" description="Disordered" evidence="11">
    <location>
        <begin position="1606"/>
        <end position="1633"/>
    </location>
</feature>
<dbReference type="GO" id="GO:0016251">
    <property type="term" value="F:RNA polymerase II general transcription initiation factor activity"/>
    <property type="evidence" value="ECO:0007669"/>
    <property type="project" value="TreeGrafter"/>
</dbReference>
<dbReference type="GO" id="GO:0005669">
    <property type="term" value="C:transcription factor TFIID complex"/>
    <property type="evidence" value="ECO:0007669"/>
    <property type="project" value="InterPro"/>
</dbReference>
<proteinExistence type="inferred from homology"/>
<dbReference type="Pfam" id="PF25316">
    <property type="entry name" value="TAF2_3rd"/>
    <property type="match status" value="1"/>
</dbReference>
<feature type="compositionally biased region" description="Polar residues" evidence="11">
    <location>
        <begin position="1170"/>
        <end position="1182"/>
    </location>
</feature>
<dbReference type="GO" id="GO:0003682">
    <property type="term" value="F:chromatin binding"/>
    <property type="evidence" value="ECO:0007669"/>
    <property type="project" value="TreeGrafter"/>
</dbReference>
<evidence type="ECO:0000256" key="7">
    <source>
        <dbReference type="ARBA" id="ARBA00023242"/>
    </source>
</evidence>
<feature type="domain" description="Bromo" evidence="12">
    <location>
        <begin position="1664"/>
        <end position="1736"/>
    </location>
</feature>
<dbReference type="EMBL" id="MU620914">
    <property type="protein sequence ID" value="KAI8580145.1"/>
    <property type="molecule type" value="Genomic_DNA"/>
</dbReference>
<feature type="compositionally biased region" description="Low complexity" evidence="11">
    <location>
        <begin position="1425"/>
        <end position="1449"/>
    </location>
</feature>
<evidence type="ECO:0000256" key="9">
    <source>
        <dbReference type="ARBA" id="ARBA00076306"/>
    </source>
</evidence>
<dbReference type="SUPFAM" id="SSF63737">
    <property type="entry name" value="Leukotriene A4 hydrolase N-terminal domain"/>
    <property type="match status" value="1"/>
</dbReference>
<dbReference type="PANTHER" id="PTHR15137:SF9">
    <property type="entry name" value="TRANSCRIPTION INITIATION FACTOR TFIID SUBUNIT 2"/>
    <property type="match status" value="1"/>
</dbReference>
<comment type="function">
    <text evidence="8">Functions as a component of the DNA-binding general transcription factor complex TFIID. Binding of TFIID to a promoter (with or without TATA element) is the initial step in pre-initiation complex (PIC) formation. TFIID plays a key role in the regulation of gene expression by RNA polymerase II through different activities such as transcription activator interaction, core promoter recognition and selectivity, TFIIA and TFIIB interaction, chromatin modification (histone acetylation by TAF1), facilitation of DNA opening and initiation of transcription.</text>
</comment>
<feature type="region of interest" description="Disordered" evidence="11">
    <location>
        <begin position="1165"/>
        <end position="1241"/>
    </location>
</feature>
<feature type="domain" description="Bromo" evidence="12">
    <location>
        <begin position="1257"/>
        <end position="1329"/>
    </location>
</feature>
<evidence type="ECO:0000256" key="5">
    <source>
        <dbReference type="ARBA" id="ARBA00023117"/>
    </source>
</evidence>
<keyword evidence="5 10" id="KW-0103">Bromodomain</keyword>
<dbReference type="GeneID" id="75913930"/>
<keyword evidence="14" id="KW-1185">Reference proteome</keyword>
<dbReference type="Gene3D" id="1.10.390.10">
    <property type="entry name" value="Neutral Protease Domain 2"/>
    <property type="match status" value="1"/>
</dbReference>
<feature type="domain" description="Bromo" evidence="12">
    <location>
        <begin position="1479"/>
        <end position="1551"/>
    </location>
</feature>
<dbReference type="InterPro" id="IPR014782">
    <property type="entry name" value="Peptidase_M1_dom"/>
</dbReference>